<dbReference type="CDD" id="cd07960">
    <property type="entry name" value="Anticodon_Ia_Ile_BEm"/>
    <property type="match status" value="1"/>
</dbReference>
<dbReference type="GO" id="GO:0016874">
    <property type="term" value="F:ligase activity"/>
    <property type="evidence" value="ECO:0007669"/>
    <property type="project" value="UniProtKB-KW"/>
</dbReference>
<keyword evidence="7 10" id="KW-0030">Aminoacyl-tRNA synthetase</keyword>
<comment type="function">
    <text evidence="8 10">Catalyzes the attachment of isoleucine to tRNA(Ile). As IleRS can inadvertently accommodate and process structurally similar amino acids such as valine, to avoid such errors it has two additional distinct tRNA(Ile)-dependent editing activities. One activity is designated as 'pretransfer' editing and involves the hydrolysis of activated Val-AMP. The other activity is designated 'posttransfer' editing and involves deacylation of mischarged Val-tRNA(Ile).</text>
</comment>
<keyword evidence="6 10" id="KW-0648">Protein biosynthesis</keyword>
<gene>
    <name evidence="10 13" type="primary">ileS</name>
    <name evidence="13" type="ORF">GCM10007420_11120</name>
</gene>
<dbReference type="InterPro" id="IPR001412">
    <property type="entry name" value="aa-tRNA-synth_I_CS"/>
</dbReference>
<protein>
    <recommendedName>
        <fullName evidence="10">Isoleucine--tRNA ligase</fullName>
        <ecNumber evidence="10">6.1.1.5</ecNumber>
    </recommendedName>
    <alternativeName>
        <fullName evidence="10">Isoleucyl-tRNA synthetase</fullName>
        <shortName evidence="10">IleRS</shortName>
    </alternativeName>
</protein>
<dbReference type="InterPro" id="IPR014729">
    <property type="entry name" value="Rossmann-like_a/b/a_fold"/>
</dbReference>
<keyword evidence="3 10" id="KW-0436">Ligase</keyword>
<organism evidence="13 14">
    <name type="scientific">Glycocaulis albus</name>
    <dbReference type="NCBI Taxonomy" id="1382801"/>
    <lineage>
        <taxon>Bacteria</taxon>
        <taxon>Pseudomonadati</taxon>
        <taxon>Pseudomonadota</taxon>
        <taxon>Alphaproteobacteria</taxon>
        <taxon>Maricaulales</taxon>
        <taxon>Maricaulaceae</taxon>
        <taxon>Glycocaulis</taxon>
    </lineage>
</organism>
<dbReference type="NCBIfam" id="TIGR00392">
    <property type="entry name" value="ileS"/>
    <property type="match status" value="1"/>
</dbReference>
<dbReference type="Gene3D" id="1.10.10.830">
    <property type="entry name" value="Ile-tRNA synthetase CP2 domain-like"/>
    <property type="match status" value="1"/>
</dbReference>
<dbReference type="EMBL" id="BMFS01000004">
    <property type="protein sequence ID" value="GGG97228.1"/>
    <property type="molecule type" value="Genomic_DNA"/>
</dbReference>
<dbReference type="Pfam" id="PF00133">
    <property type="entry name" value="tRNA-synt_1"/>
    <property type="match status" value="1"/>
</dbReference>
<evidence type="ECO:0000256" key="1">
    <source>
        <dbReference type="ARBA" id="ARBA00006887"/>
    </source>
</evidence>
<dbReference type="InterPro" id="IPR002300">
    <property type="entry name" value="aa-tRNA-synth_Ia"/>
</dbReference>
<dbReference type="Gene3D" id="1.10.730.20">
    <property type="match status" value="1"/>
</dbReference>
<evidence type="ECO:0000259" key="11">
    <source>
        <dbReference type="Pfam" id="PF00133"/>
    </source>
</evidence>
<comment type="domain">
    <text evidence="10">IleRS has two distinct active sites: one for aminoacylation and one for editing. The misactivated valine is translocated from the active site to the editing site, which sterically excludes the correctly activated isoleucine. The single editing site contains two valyl binding pockets, one specific for each substrate (Val-AMP or Val-tRNA(Ile)).</text>
</comment>
<feature type="short sequence motif" description="'KMSKS' region" evidence="10">
    <location>
        <begin position="650"/>
        <end position="654"/>
    </location>
</feature>
<comment type="similarity">
    <text evidence="1 10">Belongs to the class-I aminoacyl-tRNA synthetase family. IleS type 1 subfamily.</text>
</comment>
<evidence type="ECO:0000256" key="2">
    <source>
        <dbReference type="ARBA" id="ARBA00022490"/>
    </source>
</evidence>
<name>A0ABQ1XLQ0_9PROT</name>
<comment type="caution">
    <text evidence="10">Lacks conserved residue(s) required for the propagation of feature annotation.</text>
</comment>
<dbReference type="SUPFAM" id="SSF47323">
    <property type="entry name" value="Anticodon-binding domain of a subclass of class I aminoacyl-tRNA synthetases"/>
    <property type="match status" value="1"/>
</dbReference>
<evidence type="ECO:0000256" key="3">
    <source>
        <dbReference type="ARBA" id="ARBA00022598"/>
    </source>
</evidence>
<dbReference type="InterPro" id="IPR033708">
    <property type="entry name" value="Anticodon_Ile_BEm"/>
</dbReference>
<dbReference type="Pfam" id="PF08264">
    <property type="entry name" value="Anticodon_1"/>
    <property type="match status" value="1"/>
</dbReference>
<dbReference type="Proteomes" id="UP000648722">
    <property type="component" value="Unassembled WGS sequence"/>
</dbReference>
<dbReference type="InterPro" id="IPR013155">
    <property type="entry name" value="M/V/L/I-tRNA-synth_anticd-bd"/>
</dbReference>
<evidence type="ECO:0000256" key="5">
    <source>
        <dbReference type="ARBA" id="ARBA00022840"/>
    </source>
</evidence>
<evidence type="ECO:0000256" key="10">
    <source>
        <dbReference type="HAMAP-Rule" id="MF_02002"/>
    </source>
</evidence>
<dbReference type="InterPro" id="IPR009008">
    <property type="entry name" value="Val/Leu/Ile-tRNA-synth_edit"/>
</dbReference>
<evidence type="ECO:0000256" key="9">
    <source>
        <dbReference type="ARBA" id="ARBA00048359"/>
    </source>
</evidence>
<dbReference type="PANTHER" id="PTHR42765">
    <property type="entry name" value="SOLEUCYL-TRNA SYNTHETASE"/>
    <property type="match status" value="1"/>
</dbReference>
<keyword evidence="5 10" id="KW-0067">ATP-binding</keyword>
<feature type="binding site" evidence="10">
    <location>
        <position position="609"/>
    </location>
    <ligand>
        <name>L-isoleucyl-5'-AMP</name>
        <dbReference type="ChEBI" id="CHEBI:178002"/>
    </ligand>
</feature>
<dbReference type="HAMAP" id="MF_02002">
    <property type="entry name" value="Ile_tRNA_synth_type1"/>
    <property type="match status" value="1"/>
</dbReference>
<reference evidence="14" key="1">
    <citation type="journal article" date="2019" name="Int. J. Syst. Evol. Microbiol.">
        <title>The Global Catalogue of Microorganisms (GCM) 10K type strain sequencing project: providing services to taxonomists for standard genome sequencing and annotation.</title>
        <authorList>
            <consortium name="The Broad Institute Genomics Platform"/>
            <consortium name="The Broad Institute Genome Sequencing Center for Infectious Disease"/>
            <person name="Wu L."/>
            <person name="Ma J."/>
        </authorList>
    </citation>
    <scope>NUCLEOTIDE SEQUENCE [LARGE SCALE GENOMIC DNA]</scope>
    <source>
        <strain evidence="14">CGMCC 1.12766</strain>
    </source>
</reference>
<sequence>MNDASDAPEAQTARDYKDTLFLPSTDFPMRAGLPQSEPKWLERWEGSNLYQDMRETAKGRERFVLHDGPPYANGHIHLGTGMNKILKDFVVRTRRMAGFDAPYRPGWDCHGLPIEWKVEQNYRAKGKKKDDVPVAEFRKACRDYAAEWIDVQRAEFKRLGVAGEWDDPYTTMAFDAEAAIVSEFLKFVGKGLVYRGSSPVMWSPVEKTALAEAEVEYHDKVSTTIWVKFPVRGVKMDGSGISPAMAGASVVIWTTTPWTIPANRAICYSKKISYGLYEVEGADTGADFLPWARPGDKLIVADALWEDVAKAGFIVKAKRLGDADVEGLICSHPFAKTDKYWDYRVPLLDGDHVTDEQGTGFVHTAPGHGAEDYVAWMANKAWHDPKEPIPHTVGPDGAYLPHIPLFAGLEIVRTDGKKAGQDGPANKAVVDALIEAGNLLARGRLEHSYPHSWRSKAPVIFRNTNQWFIAIDKDMGDGATLRQRALEAIDATEWTPKTARNRIHAMVSDRPDWLISRQRAWGVPLTIFVNKATGEILNDADVNARIVKAVEAAGADAWFETDPQDFLGDKYVAAEYEQVTDILDVWFDSGSTHAFALREGEWPADVYLEGSDQHRGWFQSSLLESCGTRGRAPYKAVVTHGFIVDEKGMKMSKSLGNVLAPNAVAEKYGADILRLWAASADYSGDLRIGEAILQSAVDSYRKLRNTLKYLLGALDGFSEAERVEPADMPALERFMLHRMAELDETVKAAYAAYDFKRAWSALFNFCVNDLSAFYLDIRKDSLYCDRPDAVRRRAARTVMAELLDRIALWMAPLLPFTMEEVWASRYGADAASVHLHTFKDTPESWHDETRAERWRTIRRLRRGVTAALEVMRRDKVIGSSLEAAPDVFVTDPAYRAALETEAPGAVDDFLAELCITSQAQLKDGEGPADAFRTEDAPGVAVVFKPAEGRKCARSWRITTDVGSDKRYPELSARDADAVAWYDARKGNAA</sequence>
<evidence type="ECO:0000259" key="12">
    <source>
        <dbReference type="Pfam" id="PF08264"/>
    </source>
</evidence>
<evidence type="ECO:0000313" key="14">
    <source>
        <dbReference type="Proteomes" id="UP000648722"/>
    </source>
</evidence>
<proteinExistence type="inferred from homology"/>
<dbReference type="SUPFAM" id="SSF52374">
    <property type="entry name" value="Nucleotidylyl transferase"/>
    <property type="match status" value="1"/>
</dbReference>
<dbReference type="InterPro" id="IPR023585">
    <property type="entry name" value="Ile-tRNA-ligase_type1"/>
</dbReference>
<evidence type="ECO:0000256" key="6">
    <source>
        <dbReference type="ARBA" id="ARBA00022917"/>
    </source>
</evidence>
<comment type="subunit">
    <text evidence="10">Monomer.</text>
</comment>
<dbReference type="Gene3D" id="3.90.740.10">
    <property type="entry name" value="Valyl/Leucyl/Isoleucyl-tRNA synthetase, editing domain"/>
    <property type="match status" value="1"/>
</dbReference>
<comment type="caution">
    <text evidence="13">The sequence shown here is derived from an EMBL/GenBank/DDBJ whole genome shotgun (WGS) entry which is preliminary data.</text>
</comment>
<dbReference type="InterPro" id="IPR009080">
    <property type="entry name" value="tRNAsynth_Ia_anticodon-bd"/>
</dbReference>
<feature type="domain" description="Aminoacyl-tRNA synthetase class Ia" evidence="11">
    <location>
        <begin position="39"/>
        <end position="688"/>
    </location>
</feature>
<dbReference type="SUPFAM" id="SSF50677">
    <property type="entry name" value="ValRS/IleRS/LeuRS editing domain"/>
    <property type="match status" value="1"/>
</dbReference>
<comment type="catalytic activity">
    <reaction evidence="9 10">
        <text>tRNA(Ile) + L-isoleucine + ATP = L-isoleucyl-tRNA(Ile) + AMP + diphosphate</text>
        <dbReference type="Rhea" id="RHEA:11060"/>
        <dbReference type="Rhea" id="RHEA-COMP:9666"/>
        <dbReference type="Rhea" id="RHEA-COMP:9695"/>
        <dbReference type="ChEBI" id="CHEBI:30616"/>
        <dbReference type="ChEBI" id="CHEBI:33019"/>
        <dbReference type="ChEBI" id="CHEBI:58045"/>
        <dbReference type="ChEBI" id="CHEBI:78442"/>
        <dbReference type="ChEBI" id="CHEBI:78528"/>
        <dbReference type="ChEBI" id="CHEBI:456215"/>
        <dbReference type="EC" id="6.1.1.5"/>
    </reaction>
</comment>
<keyword evidence="4 10" id="KW-0547">Nucleotide-binding</keyword>
<feature type="short sequence motif" description="'HIGH' region" evidence="10">
    <location>
        <begin position="70"/>
        <end position="80"/>
    </location>
</feature>
<dbReference type="InterPro" id="IPR050081">
    <property type="entry name" value="Ile-tRNA_ligase"/>
</dbReference>
<dbReference type="RefSeq" id="WP_188451574.1">
    <property type="nucleotide sequence ID" value="NZ_BMFS01000004.1"/>
</dbReference>
<accession>A0ABQ1XLQ0</accession>
<dbReference type="InterPro" id="IPR002301">
    <property type="entry name" value="Ile-tRNA-ligase"/>
</dbReference>
<feature type="domain" description="Methionyl/Valyl/Leucyl/Isoleucyl-tRNA synthetase anticodon-binding" evidence="12">
    <location>
        <begin position="733"/>
        <end position="882"/>
    </location>
</feature>
<keyword evidence="14" id="KW-1185">Reference proteome</keyword>
<dbReference type="PRINTS" id="PR00984">
    <property type="entry name" value="TRNASYNTHILE"/>
</dbReference>
<dbReference type="EC" id="6.1.1.5" evidence="10"/>
<feature type="binding site" evidence="10">
    <location>
        <position position="653"/>
    </location>
    <ligand>
        <name>ATP</name>
        <dbReference type="ChEBI" id="CHEBI:30616"/>
    </ligand>
</feature>
<comment type="subcellular location">
    <subcellularLocation>
        <location evidence="10">Cytoplasm</location>
    </subcellularLocation>
</comment>
<evidence type="ECO:0000256" key="8">
    <source>
        <dbReference type="ARBA" id="ARBA00025217"/>
    </source>
</evidence>
<dbReference type="Gene3D" id="3.40.50.620">
    <property type="entry name" value="HUPs"/>
    <property type="match status" value="2"/>
</dbReference>
<dbReference type="PANTHER" id="PTHR42765:SF1">
    <property type="entry name" value="ISOLEUCINE--TRNA LIGASE, MITOCHONDRIAL"/>
    <property type="match status" value="1"/>
</dbReference>
<evidence type="ECO:0000313" key="13">
    <source>
        <dbReference type="EMBL" id="GGG97228.1"/>
    </source>
</evidence>
<keyword evidence="2 10" id="KW-0963">Cytoplasm</keyword>
<dbReference type="PROSITE" id="PS00178">
    <property type="entry name" value="AA_TRNA_LIGASE_I"/>
    <property type="match status" value="1"/>
</dbReference>
<evidence type="ECO:0000256" key="4">
    <source>
        <dbReference type="ARBA" id="ARBA00022741"/>
    </source>
</evidence>
<evidence type="ECO:0000256" key="7">
    <source>
        <dbReference type="ARBA" id="ARBA00023146"/>
    </source>
</evidence>